<evidence type="ECO:0000313" key="2">
    <source>
        <dbReference type="EMBL" id="PAV73621.1"/>
    </source>
</evidence>
<comment type="caution">
    <text evidence="2">The sequence shown here is derived from an EMBL/GenBank/DDBJ whole genome shotgun (WGS) entry which is preliminary data.</text>
</comment>
<dbReference type="AlphaFoldDB" id="A0A2A2KI42"/>
<accession>A0A2A2KI42</accession>
<gene>
    <name evidence="2" type="ORF">WR25_00598</name>
</gene>
<reference evidence="2 3" key="1">
    <citation type="journal article" date="2017" name="Curr. Biol.">
        <title>Genome architecture and evolution of a unichromosomal asexual nematode.</title>
        <authorList>
            <person name="Fradin H."/>
            <person name="Zegar C."/>
            <person name="Gutwein M."/>
            <person name="Lucas J."/>
            <person name="Kovtun M."/>
            <person name="Corcoran D."/>
            <person name="Baugh L.R."/>
            <person name="Kiontke K."/>
            <person name="Gunsalus K."/>
            <person name="Fitch D.H."/>
            <person name="Piano F."/>
        </authorList>
    </citation>
    <scope>NUCLEOTIDE SEQUENCE [LARGE SCALE GENOMIC DNA]</scope>
    <source>
        <strain evidence="2">PF1309</strain>
    </source>
</reference>
<evidence type="ECO:0000256" key="1">
    <source>
        <dbReference type="SAM" id="MobiDB-lite"/>
    </source>
</evidence>
<organism evidence="2 3">
    <name type="scientific">Diploscapter pachys</name>
    <dbReference type="NCBI Taxonomy" id="2018661"/>
    <lineage>
        <taxon>Eukaryota</taxon>
        <taxon>Metazoa</taxon>
        <taxon>Ecdysozoa</taxon>
        <taxon>Nematoda</taxon>
        <taxon>Chromadorea</taxon>
        <taxon>Rhabditida</taxon>
        <taxon>Rhabditina</taxon>
        <taxon>Rhabditomorpha</taxon>
        <taxon>Rhabditoidea</taxon>
        <taxon>Rhabditidae</taxon>
        <taxon>Diploscapter</taxon>
    </lineage>
</organism>
<dbReference type="EMBL" id="LIAE01008561">
    <property type="protein sequence ID" value="PAV73621.1"/>
    <property type="molecule type" value="Genomic_DNA"/>
</dbReference>
<evidence type="ECO:0000313" key="3">
    <source>
        <dbReference type="Proteomes" id="UP000218231"/>
    </source>
</evidence>
<name>A0A2A2KI42_9BILA</name>
<sequence length="131" mass="14798">MTVFHRLNYRIFEDGYLTHSNSTCSWYAEAHDNIDVKKDDLNVVENGKTHYEGPTNANRIANDESELDSELFDNDSNSVATSDSEISDDDDSDVDASWNVKSFTIDEESIGENQLNSKITQEVQCIDQPVI</sequence>
<proteinExistence type="predicted"/>
<protein>
    <submittedName>
        <fullName evidence="2">Uncharacterized protein</fullName>
    </submittedName>
</protein>
<feature type="compositionally biased region" description="Acidic residues" evidence="1">
    <location>
        <begin position="85"/>
        <end position="94"/>
    </location>
</feature>
<dbReference type="Proteomes" id="UP000218231">
    <property type="component" value="Unassembled WGS sequence"/>
</dbReference>
<keyword evidence="3" id="KW-1185">Reference proteome</keyword>
<feature type="region of interest" description="Disordered" evidence="1">
    <location>
        <begin position="68"/>
        <end position="95"/>
    </location>
</feature>